<dbReference type="RefSeq" id="WP_129965279.1">
    <property type="nucleotide sequence ID" value="NZ_JACBZE010000001.1"/>
</dbReference>
<evidence type="ECO:0000259" key="2">
    <source>
        <dbReference type="PROSITE" id="PS51898"/>
    </source>
</evidence>
<dbReference type="InterPro" id="IPR013762">
    <property type="entry name" value="Integrase-like_cat_sf"/>
</dbReference>
<dbReference type="Proteomes" id="UP000292734">
    <property type="component" value="Unassembled WGS sequence"/>
</dbReference>
<evidence type="ECO:0000256" key="1">
    <source>
        <dbReference type="ARBA" id="ARBA00023172"/>
    </source>
</evidence>
<dbReference type="AlphaFoldDB" id="A0A4Q4J9W5"/>
<dbReference type="InterPro" id="IPR002104">
    <property type="entry name" value="Integrase_catalytic"/>
</dbReference>
<dbReference type="SUPFAM" id="SSF56349">
    <property type="entry name" value="DNA breaking-rejoining enzymes"/>
    <property type="match status" value="1"/>
</dbReference>
<accession>A0A4Q4J9W5</accession>
<gene>
    <name evidence="3" type="ORF">EWH08_00170</name>
</gene>
<dbReference type="EMBL" id="SEOM01000001">
    <property type="protein sequence ID" value="RYM02975.1"/>
    <property type="molecule type" value="Genomic_DNA"/>
</dbReference>
<reference evidence="3 4" key="1">
    <citation type="submission" date="2019-02" db="EMBL/GenBank/DDBJ databases">
        <authorList>
            <person name="Feng G."/>
        </authorList>
    </citation>
    <scope>NUCLEOTIDE SEQUENCE [LARGE SCALE GENOMIC DNA]</scope>
    <source>
        <strain evidence="3 4">DSM 26779</strain>
    </source>
</reference>
<organism evidence="3 4">
    <name type="scientific">Sphingobium indicum</name>
    <dbReference type="NCBI Taxonomy" id="332055"/>
    <lineage>
        <taxon>Bacteria</taxon>
        <taxon>Pseudomonadati</taxon>
        <taxon>Pseudomonadota</taxon>
        <taxon>Alphaproteobacteria</taxon>
        <taxon>Sphingomonadales</taxon>
        <taxon>Sphingomonadaceae</taxon>
        <taxon>Sphingobium</taxon>
    </lineage>
</organism>
<comment type="caution">
    <text evidence="3">The sequence shown here is derived from an EMBL/GenBank/DDBJ whole genome shotgun (WGS) entry which is preliminary data.</text>
</comment>
<evidence type="ECO:0000313" key="4">
    <source>
        <dbReference type="Proteomes" id="UP000292734"/>
    </source>
</evidence>
<dbReference type="GO" id="GO:0006310">
    <property type="term" value="P:DNA recombination"/>
    <property type="evidence" value="ECO:0007669"/>
    <property type="project" value="UniProtKB-KW"/>
</dbReference>
<name>A0A4Q4J9W5_9SPHN</name>
<sequence length="436" mass="49157">MAIQGGLYARGGYYLDYVRAKGGKLASSKLYICWYDRGAGRIRRKSTGTSDVQLASEALDQHFLEATKPSSPAAVEVYTVSKAMTDYWLTTGRKRVSSDAIRARLKLFSRFLDHEVESDRMRDPILPMDLDDDVIDRFRCWGVTDPILTRKRGPSGEWTVSSRPRAVSTVEESVIQLKAALNYAAVKGRAAVPQLKHLTRDEVTAPRSFRLSIEMLAKMLDYTATGAGKYAGHVDRLVPLRRYLIGAISTLARPDAIMDMSVLSDRSQWYADAMVFDLNPAGRIQTRKRRAVLPIPPMLDHWLRATDGQFVCREVARRDLDGTEWIEQIPVASVKKAWSAMAQDLGIPKGWGPKLIRHSVATIITKNRVDLIELEMALGHRVLKKTTGIYAIFDPDYLSTVRSCITSLWEELERLCEHPLHARLTQVGEDGRRRRA</sequence>
<keyword evidence="1" id="KW-0233">DNA recombination</keyword>
<protein>
    <recommendedName>
        <fullName evidence="2">Tyr recombinase domain-containing protein</fullName>
    </recommendedName>
</protein>
<dbReference type="Gene3D" id="1.10.443.10">
    <property type="entry name" value="Intergrase catalytic core"/>
    <property type="match status" value="1"/>
</dbReference>
<dbReference type="PROSITE" id="PS51898">
    <property type="entry name" value="TYR_RECOMBINASE"/>
    <property type="match status" value="1"/>
</dbReference>
<evidence type="ECO:0000313" key="3">
    <source>
        <dbReference type="EMBL" id="RYM02975.1"/>
    </source>
</evidence>
<dbReference type="GO" id="GO:0003677">
    <property type="term" value="F:DNA binding"/>
    <property type="evidence" value="ECO:0007669"/>
    <property type="project" value="InterPro"/>
</dbReference>
<dbReference type="InterPro" id="IPR011010">
    <property type="entry name" value="DNA_brk_join_enz"/>
</dbReference>
<dbReference type="GO" id="GO:0015074">
    <property type="term" value="P:DNA integration"/>
    <property type="evidence" value="ECO:0007669"/>
    <property type="project" value="InterPro"/>
</dbReference>
<feature type="domain" description="Tyr recombinase" evidence="2">
    <location>
        <begin position="206"/>
        <end position="403"/>
    </location>
</feature>
<proteinExistence type="predicted"/>